<dbReference type="AlphaFoldDB" id="A0A059C798"/>
<proteinExistence type="predicted"/>
<dbReference type="EMBL" id="KK198757">
    <property type="protein sequence ID" value="KCW74232.1"/>
    <property type="molecule type" value="Genomic_DNA"/>
</dbReference>
<dbReference type="PRINTS" id="PR00404">
    <property type="entry name" value="MADSDOMAIN"/>
</dbReference>
<feature type="domain" description="MADS-box" evidence="7">
    <location>
        <begin position="7"/>
        <end position="67"/>
    </location>
</feature>
<evidence type="ECO:0000256" key="5">
    <source>
        <dbReference type="ARBA" id="ARBA00023242"/>
    </source>
</evidence>
<sequence>MAGKQTREHQRIEMKRIENEDRRLITFSKRRSGIYKIASELVTLCRAEVGVVVLSPSGNPFSFAHPSIDTVANQFLNRNPPSIDGSYALVESNRQARINELNQQYDELINQIKVEEARNKVLKQLTEGKGNDAWWEAPIEELNLEELNQMKVRMEDLRRSLWMSINQRTRGKASKSIQGQSSD</sequence>
<gene>
    <name evidence="8" type="ORF">EUGRSUZ_E02870</name>
</gene>
<dbReference type="Gene3D" id="3.40.1810.10">
    <property type="entry name" value="Transcription factor, MADS-box"/>
    <property type="match status" value="1"/>
</dbReference>
<keyword evidence="5" id="KW-0539">Nucleus</keyword>
<evidence type="ECO:0000313" key="8">
    <source>
        <dbReference type="EMBL" id="KCW74232.1"/>
    </source>
</evidence>
<evidence type="ECO:0000259" key="7">
    <source>
        <dbReference type="PROSITE" id="PS50066"/>
    </source>
</evidence>
<keyword evidence="6" id="KW-0175">Coiled coil</keyword>
<reference evidence="8" key="1">
    <citation type="submission" date="2013-07" db="EMBL/GenBank/DDBJ databases">
        <title>The genome of Eucalyptus grandis.</title>
        <authorList>
            <person name="Schmutz J."/>
            <person name="Hayes R."/>
            <person name="Myburg A."/>
            <person name="Tuskan G."/>
            <person name="Grattapaglia D."/>
            <person name="Rokhsar D.S."/>
        </authorList>
    </citation>
    <scope>NUCLEOTIDE SEQUENCE</scope>
    <source>
        <tissue evidence="8">Leaf extractions</tissue>
    </source>
</reference>
<dbReference type="InterPro" id="IPR002100">
    <property type="entry name" value="TF_MADSbox"/>
</dbReference>
<evidence type="ECO:0000256" key="4">
    <source>
        <dbReference type="ARBA" id="ARBA00023163"/>
    </source>
</evidence>
<dbReference type="PROSITE" id="PS50066">
    <property type="entry name" value="MADS_BOX_2"/>
    <property type="match status" value="1"/>
</dbReference>
<dbReference type="InterPro" id="IPR036879">
    <property type="entry name" value="TF_MADSbox_sf"/>
</dbReference>
<dbReference type="GO" id="GO:0000981">
    <property type="term" value="F:DNA-binding transcription factor activity, RNA polymerase II-specific"/>
    <property type="evidence" value="ECO:0000318"/>
    <property type="project" value="GO_Central"/>
</dbReference>
<name>A0A059C798_EUCGR</name>
<comment type="subcellular location">
    <subcellularLocation>
        <location evidence="1">Nucleus</location>
    </subcellularLocation>
</comment>
<feature type="coiled-coil region" evidence="6">
    <location>
        <begin position="91"/>
        <end position="125"/>
    </location>
</feature>
<dbReference type="SMR" id="A0A059C798"/>
<evidence type="ECO:0000256" key="3">
    <source>
        <dbReference type="ARBA" id="ARBA00023125"/>
    </source>
</evidence>
<organism evidence="8">
    <name type="scientific">Eucalyptus grandis</name>
    <name type="common">Flooded gum</name>
    <dbReference type="NCBI Taxonomy" id="71139"/>
    <lineage>
        <taxon>Eukaryota</taxon>
        <taxon>Viridiplantae</taxon>
        <taxon>Streptophyta</taxon>
        <taxon>Embryophyta</taxon>
        <taxon>Tracheophyta</taxon>
        <taxon>Spermatophyta</taxon>
        <taxon>Magnoliopsida</taxon>
        <taxon>eudicotyledons</taxon>
        <taxon>Gunneridae</taxon>
        <taxon>Pentapetalae</taxon>
        <taxon>rosids</taxon>
        <taxon>malvids</taxon>
        <taxon>Myrtales</taxon>
        <taxon>Myrtaceae</taxon>
        <taxon>Myrtoideae</taxon>
        <taxon>Eucalypteae</taxon>
        <taxon>Eucalyptus</taxon>
    </lineage>
</organism>
<accession>A0A059C798</accession>
<dbReference type="PANTHER" id="PTHR11945">
    <property type="entry name" value="MADS BOX PROTEIN"/>
    <property type="match status" value="1"/>
</dbReference>
<keyword evidence="4" id="KW-0804">Transcription</keyword>
<dbReference type="GO" id="GO:0000978">
    <property type="term" value="F:RNA polymerase II cis-regulatory region sequence-specific DNA binding"/>
    <property type="evidence" value="ECO:0000318"/>
    <property type="project" value="GO_Central"/>
</dbReference>
<dbReference type="GO" id="GO:0046983">
    <property type="term" value="F:protein dimerization activity"/>
    <property type="evidence" value="ECO:0007669"/>
    <property type="project" value="InterPro"/>
</dbReference>
<dbReference type="Gramene" id="KCW74232">
    <property type="protein sequence ID" value="KCW74232"/>
    <property type="gene ID" value="EUGRSUZ_E02870"/>
</dbReference>
<dbReference type="OMA" id="KPYTFAH"/>
<keyword evidence="3" id="KW-0238">DNA-binding</keyword>
<protein>
    <recommendedName>
        <fullName evidence="7">MADS-box domain-containing protein</fullName>
    </recommendedName>
</protein>
<dbReference type="Pfam" id="PF00319">
    <property type="entry name" value="SRF-TF"/>
    <property type="match status" value="1"/>
</dbReference>
<dbReference type="InParanoid" id="A0A059C798"/>
<dbReference type="GO" id="GO:0006357">
    <property type="term" value="P:regulation of transcription by RNA polymerase II"/>
    <property type="evidence" value="ECO:0000318"/>
    <property type="project" value="GO_Central"/>
</dbReference>
<evidence type="ECO:0000256" key="1">
    <source>
        <dbReference type="ARBA" id="ARBA00004123"/>
    </source>
</evidence>
<dbReference type="SUPFAM" id="SSF55455">
    <property type="entry name" value="SRF-like"/>
    <property type="match status" value="1"/>
</dbReference>
<dbReference type="FunFam" id="3.40.1810.10:FF:000006">
    <property type="entry name" value="Agamous-like MADS-box protein AGL62"/>
    <property type="match status" value="1"/>
</dbReference>
<keyword evidence="2" id="KW-0805">Transcription regulation</keyword>
<dbReference type="SMART" id="SM00432">
    <property type="entry name" value="MADS"/>
    <property type="match status" value="1"/>
</dbReference>
<evidence type="ECO:0000256" key="6">
    <source>
        <dbReference type="SAM" id="Coils"/>
    </source>
</evidence>
<dbReference type="PANTHER" id="PTHR11945:SF725">
    <property type="entry name" value="AGAMOUS-LIKE 58-RELATED"/>
    <property type="match status" value="1"/>
</dbReference>
<dbReference type="GO" id="GO:0005634">
    <property type="term" value="C:nucleus"/>
    <property type="evidence" value="ECO:0007669"/>
    <property type="project" value="UniProtKB-SubCell"/>
</dbReference>
<evidence type="ECO:0000256" key="2">
    <source>
        <dbReference type="ARBA" id="ARBA00023015"/>
    </source>
</evidence>
<dbReference type="Gene3D" id="6.10.140.920">
    <property type="match status" value="1"/>
</dbReference>
<dbReference type="eggNOG" id="KOG0014">
    <property type="taxonomic scope" value="Eukaryota"/>
</dbReference>